<dbReference type="InterPro" id="IPR000408">
    <property type="entry name" value="Reg_chr_condens"/>
</dbReference>
<dbReference type="GO" id="GO:0005509">
    <property type="term" value="F:calcium ion binding"/>
    <property type="evidence" value="ECO:0007669"/>
    <property type="project" value="InterPro"/>
</dbReference>
<dbReference type="InterPro" id="IPR018247">
    <property type="entry name" value="EF_Hand_1_Ca_BS"/>
</dbReference>
<dbReference type="InterPro" id="IPR009091">
    <property type="entry name" value="RCC1/BLIP-II"/>
</dbReference>
<feature type="domain" description="EF-hand" evidence="3">
    <location>
        <begin position="453"/>
        <end position="488"/>
    </location>
</feature>
<comment type="caution">
    <text evidence="4">The sequence shown here is derived from an EMBL/GenBank/DDBJ whole genome shotgun (WGS) entry which is preliminary data.</text>
</comment>
<dbReference type="PROSITE" id="PS50012">
    <property type="entry name" value="RCC1_3"/>
    <property type="match status" value="1"/>
</dbReference>
<dbReference type="InterPro" id="IPR011992">
    <property type="entry name" value="EF-hand-dom_pair"/>
</dbReference>
<feature type="repeat" description="RCC1" evidence="2">
    <location>
        <begin position="67"/>
        <end position="119"/>
    </location>
</feature>
<evidence type="ECO:0000256" key="1">
    <source>
        <dbReference type="ARBA" id="ARBA00022837"/>
    </source>
</evidence>
<dbReference type="Pfam" id="PF00415">
    <property type="entry name" value="RCC1"/>
    <property type="match status" value="1"/>
</dbReference>
<keyword evidence="1" id="KW-0106">Calcium</keyword>
<dbReference type="Gene3D" id="2.130.10.30">
    <property type="entry name" value="Regulator of chromosome condensation 1/beta-lactamase-inhibitor protein II"/>
    <property type="match status" value="2"/>
</dbReference>
<feature type="domain" description="EF-hand" evidence="3">
    <location>
        <begin position="570"/>
        <end position="605"/>
    </location>
</feature>
<dbReference type="PROSITE" id="PS50222">
    <property type="entry name" value="EF_HAND_2"/>
    <property type="match status" value="4"/>
</dbReference>
<name>A0A1J4JFK4_9EUKA</name>
<dbReference type="SMART" id="SM00054">
    <property type="entry name" value="EFh"/>
    <property type="match status" value="4"/>
</dbReference>
<feature type="domain" description="EF-hand" evidence="3">
    <location>
        <begin position="525"/>
        <end position="560"/>
    </location>
</feature>
<evidence type="ECO:0000313" key="5">
    <source>
        <dbReference type="Proteomes" id="UP000179807"/>
    </source>
</evidence>
<dbReference type="OrthoDB" id="10256179at2759"/>
<dbReference type="SUPFAM" id="SSF50985">
    <property type="entry name" value="RCC1/BLIP-II"/>
    <property type="match status" value="1"/>
</dbReference>
<sequence length="605" mass="68639">MGSSPSSAQKLRVCGLNTYSQLAVNSNQTFKNDIPFVCPPLGVNIDISTLNSFSTFRGHSVWVNKNGEVYGIGDNRQRLLGIPDRRIFKEAVRIEIPGNTEKVVSAVCGSSYTLFLTENGNLILTQDFLGDEPSDYIKTFKFDSKMVQLFGGSRIQGAIDENGDFVILVDNKFNVIDPIKVHLPEKTVQLACCCNFVCALTESGQVYGNYRFNRYIKTWDIFNNKNRNFVEAKKLSGIKVTSIVGTSHHCIAVSDDGRAFAIEDEVCCHSTGLNISLNSNDFTEISSLNQHKIEFAAAGENTSFFVTDTGKVLVCGENQYGQLFTTTQTMMESIQKNDGKSITNENYKDNTVIIKLKSNESEINSINDVKYLVPGDGITLALINSNPPEYMPNLNKLLFNNILEAKNVEQNLEIDKKTEKEEENNDFSEVLRSLKHHSSRKRKSLIKRTYTKEEKKELKRKFKQADSDGNKSLDIDEFTNFISTELNINRNLSPLIFEICDKDDNGSISFKEFIFFTELHSEFENEEVLFKALFTKLDKDNDGFLKREQLIRFIKATKLLFEVQLPIKITPENITNFLIQTYDSNGDGKLSYDEMLTFFKEYFIV</sequence>
<gene>
    <name evidence="4" type="ORF">TRFO_09455</name>
</gene>
<evidence type="ECO:0000259" key="3">
    <source>
        <dbReference type="PROSITE" id="PS50222"/>
    </source>
</evidence>
<dbReference type="PANTHER" id="PTHR45982:SF1">
    <property type="entry name" value="REGULATOR OF CHROMOSOME CONDENSATION"/>
    <property type="match status" value="1"/>
</dbReference>
<dbReference type="Gene3D" id="1.10.238.10">
    <property type="entry name" value="EF-hand"/>
    <property type="match status" value="2"/>
</dbReference>
<evidence type="ECO:0000256" key="2">
    <source>
        <dbReference type="PROSITE-ProRule" id="PRU00235"/>
    </source>
</evidence>
<dbReference type="GeneID" id="94829584"/>
<dbReference type="InterPro" id="IPR002048">
    <property type="entry name" value="EF_hand_dom"/>
</dbReference>
<dbReference type="PROSITE" id="PS00018">
    <property type="entry name" value="EF_HAND_1"/>
    <property type="match status" value="3"/>
</dbReference>
<organism evidence="4 5">
    <name type="scientific">Tritrichomonas foetus</name>
    <dbReference type="NCBI Taxonomy" id="1144522"/>
    <lineage>
        <taxon>Eukaryota</taxon>
        <taxon>Metamonada</taxon>
        <taxon>Parabasalia</taxon>
        <taxon>Tritrichomonadida</taxon>
        <taxon>Tritrichomonadidae</taxon>
        <taxon>Tritrichomonas</taxon>
    </lineage>
</organism>
<evidence type="ECO:0000313" key="4">
    <source>
        <dbReference type="EMBL" id="OHS97449.1"/>
    </source>
</evidence>
<dbReference type="InterPro" id="IPR051553">
    <property type="entry name" value="Ran_GTPase-activating"/>
</dbReference>
<feature type="domain" description="EF-hand" evidence="3">
    <location>
        <begin position="496"/>
        <end position="523"/>
    </location>
</feature>
<dbReference type="Pfam" id="PF13540">
    <property type="entry name" value="RCC1_2"/>
    <property type="match status" value="1"/>
</dbReference>
<dbReference type="VEuPathDB" id="TrichDB:TRFO_09455"/>
<dbReference type="RefSeq" id="XP_068350586.1">
    <property type="nucleotide sequence ID" value="XM_068494880.1"/>
</dbReference>
<dbReference type="AlphaFoldDB" id="A0A1J4JFK4"/>
<dbReference type="EMBL" id="MLAK01001115">
    <property type="protein sequence ID" value="OHS97449.1"/>
    <property type="molecule type" value="Genomic_DNA"/>
</dbReference>
<reference evidence="4" key="1">
    <citation type="submission" date="2016-10" db="EMBL/GenBank/DDBJ databases">
        <authorList>
            <person name="Benchimol M."/>
            <person name="Almeida L.G."/>
            <person name="Vasconcelos A.T."/>
            <person name="Perreira-Neves A."/>
            <person name="Rosa I.A."/>
            <person name="Tasca T."/>
            <person name="Bogo M.R."/>
            <person name="de Souza W."/>
        </authorList>
    </citation>
    <scope>NUCLEOTIDE SEQUENCE [LARGE SCALE GENOMIC DNA]</scope>
    <source>
        <strain evidence="4">K</strain>
    </source>
</reference>
<keyword evidence="5" id="KW-1185">Reference proteome</keyword>
<dbReference type="SUPFAM" id="SSF47473">
    <property type="entry name" value="EF-hand"/>
    <property type="match status" value="1"/>
</dbReference>
<dbReference type="Proteomes" id="UP000179807">
    <property type="component" value="Unassembled WGS sequence"/>
</dbReference>
<accession>A0A1J4JFK4</accession>
<proteinExistence type="predicted"/>
<protein>
    <recommendedName>
        <fullName evidence="3">EF-hand domain-containing protein</fullName>
    </recommendedName>
</protein>
<dbReference type="PANTHER" id="PTHR45982">
    <property type="entry name" value="REGULATOR OF CHROMOSOME CONDENSATION"/>
    <property type="match status" value="1"/>
</dbReference>
<dbReference type="Pfam" id="PF13499">
    <property type="entry name" value="EF-hand_7"/>
    <property type="match status" value="2"/>
</dbReference>